<evidence type="ECO:0000256" key="1">
    <source>
        <dbReference type="SAM" id="Phobius"/>
    </source>
</evidence>
<name>A0AA38GI19_TAXCH</name>
<proteinExistence type="predicted"/>
<protein>
    <submittedName>
        <fullName evidence="2">Uncharacterized protein</fullName>
    </submittedName>
</protein>
<comment type="caution">
    <text evidence="2">The sequence shown here is derived from an EMBL/GenBank/DDBJ whole genome shotgun (WGS) entry which is preliminary data.</text>
</comment>
<dbReference type="AlphaFoldDB" id="A0AA38GI19"/>
<organism evidence="2 3">
    <name type="scientific">Taxus chinensis</name>
    <name type="common">Chinese yew</name>
    <name type="synonym">Taxus wallichiana var. chinensis</name>
    <dbReference type="NCBI Taxonomy" id="29808"/>
    <lineage>
        <taxon>Eukaryota</taxon>
        <taxon>Viridiplantae</taxon>
        <taxon>Streptophyta</taxon>
        <taxon>Embryophyta</taxon>
        <taxon>Tracheophyta</taxon>
        <taxon>Spermatophyta</taxon>
        <taxon>Pinopsida</taxon>
        <taxon>Pinidae</taxon>
        <taxon>Conifers II</taxon>
        <taxon>Cupressales</taxon>
        <taxon>Taxaceae</taxon>
        <taxon>Taxus</taxon>
    </lineage>
</organism>
<keyword evidence="1" id="KW-1133">Transmembrane helix</keyword>
<feature type="transmembrane region" description="Helical" evidence="1">
    <location>
        <begin position="88"/>
        <end position="111"/>
    </location>
</feature>
<feature type="transmembrane region" description="Helical" evidence="1">
    <location>
        <begin position="28"/>
        <end position="53"/>
    </location>
</feature>
<dbReference type="Proteomes" id="UP000824469">
    <property type="component" value="Unassembled WGS sequence"/>
</dbReference>
<keyword evidence="3" id="KW-1185">Reference proteome</keyword>
<evidence type="ECO:0000313" key="2">
    <source>
        <dbReference type="EMBL" id="KAH9322063.1"/>
    </source>
</evidence>
<keyword evidence="1" id="KW-0812">Transmembrane</keyword>
<feature type="transmembrane region" description="Helical" evidence="1">
    <location>
        <begin position="65"/>
        <end position="82"/>
    </location>
</feature>
<feature type="non-terminal residue" evidence="2">
    <location>
        <position position="1"/>
    </location>
</feature>
<reference evidence="2 3" key="1">
    <citation type="journal article" date="2021" name="Nat. Plants">
        <title>The Taxus genome provides insights into paclitaxel biosynthesis.</title>
        <authorList>
            <person name="Xiong X."/>
            <person name="Gou J."/>
            <person name="Liao Q."/>
            <person name="Li Y."/>
            <person name="Zhou Q."/>
            <person name="Bi G."/>
            <person name="Li C."/>
            <person name="Du R."/>
            <person name="Wang X."/>
            <person name="Sun T."/>
            <person name="Guo L."/>
            <person name="Liang H."/>
            <person name="Lu P."/>
            <person name="Wu Y."/>
            <person name="Zhang Z."/>
            <person name="Ro D.K."/>
            <person name="Shang Y."/>
            <person name="Huang S."/>
            <person name="Yan J."/>
        </authorList>
    </citation>
    <scope>NUCLEOTIDE SEQUENCE [LARGE SCALE GENOMIC DNA]</scope>
    <source>
        <strain evidence="2">Ta-2019</strain>
    </source>
</reference>
<accession>A0AA38GI19</accession>
<sequence>FESFPGSPQGSQEGHSPPPEGDCKLIHIYWSLALLSLLVLYFLIFLVLSFMLRGKAMAQYNEFRLIRNGGVMSLFLLLLSLVTMQTRAYSLVVGRSFLSLSVASAVFYYFWARNGEVIYNVILNKDEYARKFIEEMNRCPSERD</sequence>
<gene>
    <name evidence="2" type="ORF">KI387_016702</name>
</gene>
<evidence type="ECO:0000313" key="3">
    <source>
        <dbReference type="Proteomes" id="UP000824469"/>
    </source>
</evidence>
<feature type="non-terminal residue" evidence="2">
    <location>
        <position position="144"/>
    </location>
</feature>
<dbReference type="EMBL" id="JAHRHJ020000003">
    <property type="protein sequence ID" value="KAH9322063.1"/>
    <property type="molecule type" value="Genomic_DNA"/>
</dbReference>
<keyword evidence="1" id="KW-0472">Membrane</keyword>